<dbReference type="CTD" id="5355"/>
<dbReference type="InterPro" id="IPR050578">
    <property type="entry name" value="MARVEL-CKLF_proteins"/>
</dbReference>
<feature type="transmembrane region" description="Helical" evidence="9">
    <location>
        <begin position="85"/>
        <end position="104"/>
    </location>
</feature>
<keyword evidence="3 9" id="KW-1133">Transmembrane helix</keyword>
<dbReference type="OMA" id="SSKGCME"/>
<feature type="transmembrane region" description="Helical" evidence="9">
    <location>
        <begin position="53"/>
        <end position="73"/>
    </location>
</feature>
<evidence type="ECO:0000256" key="6">
    <source>
        <dbReference type="ARBA" id="ARBA00039459"/>
    </source>
</evidence>
<dbReference type="InParanoid" id="A0A6P9D290"/>
<feature type="region of interest" description="Disordered" evidence="8">
    <location>
        <begin position="143"/>
        <end position="163"/>
    </location>
</feature>
<evidence type="ECO:0000256" key="2">
    <source>
        <dbReference type="ARBA" id="ARBA00022692"/>
    </source>
</evidence>
<evidence type="ECO:0000256" key="9">
    <source>
        <dbReference type="SAM" id="Phobius"/>
    </source>
</evidence>
<comment type="subcellular location">
    <subcellularLocation>
        <location evidence="1">Membrane</location>
        <topology evidence="1">Multi-pass membrane protein</topology>
    </subcellularLocation>
</comment>
<keyword evidence="4 7" id="KW-0472">Membrane</keyword>
<keyword evidence="2 7" id="KW-0812">Transmembrane</keyword>
<dbReference type="OrthoDB" id="9898022at2759"/>
<accession>A0A6P9D290</accession>
<keyword evidence="11" id="KW-1185">Reference proteome</keyword>
<evidence type="ECO:0000313" key="11">
    <source>
        <dbReference type="Proteomes" id="UP001652622"/>
    </source>
</evidence>
<evidence type="ECO:0000256" key="3">
    <source>
        <dbReference type="ARBA" id="ARBA00022989"/>
    </source>
</evidence>
<dbReference type="GO" id="GO:0016020">
    <property type="term" value="C:membrane"/>
    <property type="evidence" value="ECO:0007669"/>
    <property type="project" value="UniProtKB-SubCell"/>
</dbReference>
<evidence type="ECO:0000313" key="12">
    <source>
        <dbReference type="RefSeq" id="XP_034289978.1"/>
    </source>
</evidence>
<dbReference type="Proteomes" id="UP001652622">
    <property type="component" value="Unplaced"/>
</dbReference>
<dbReference type="PROSITE" id="PS51225">
    <property type="entry name" value="MARVEL"/>
    <property type="match status" value="1"/>
</dbReference>
<evidence type="ECO:0000256" key="5">
    <source>
        <dbReference type="ARBA" id="ARBA00037152"/>
    </source>
</evidence>
<sequence length="163" mass="17601">MESSGGSSKGCMDQFTSLIRSQRGMLLFAEIIACIIILICYGASWSYAYTGLAIFMLIYCIVLFIIFMLGLHLQLTFVHWGWTTFIRALIGAVAFIITAIVVLVSRPDGAGIAGAVVSILTGILFGYDAYTILPTLRKSHAPAPSAEVGHQPPESPANFIPQN</sequence>
<dbReference type="PANTHER" id="PTHR22776:SF4">
    <property type="entry name" value="PROTEOLIPID PROTEIN 2"/>
    <property type="match status" value="1"/>
</dbReference>
<evidence type="ECO:0000256" key="1">
    <source>
        <dbReference type="ARBA" id="ARBA00004141"/>
    </source>
</evidence>
<comment type="function">
    <text evidence="5">May play a role in cell differentiation in the intestinal epithelium.</text>
</comment>
<evidence type="ECO:0000256" key="7">
    <source>
        <dbReference type="PROSITE-ProRule" id="PRU00581"/>
    </source>
</evidence>
<dbReference type="InterPro" id="IPR008253">
    <property type="entry name" value="Marvel"/>
</dbReference>
<evidence type="ECO:0000256" key="8">
    <source>
        <dbReference type="SAM" id="MobiDB-lite"/>
    </source>
</evidence>
<evidence type="ECO:0000256" key="4">
    <source>
        <dbReference type="ARBA" id="ARBA00023136"/>
    </source>
</evidence>
<dbReference type="AlphaFoldDB" id="A0A6P9D290"/>
<dbReference type="GeneID" id="117675451"/>
<reference evidence="12" key="1">
    <citation type="submission" date="2025-08" db="UniProtKB">
        <authorList>
            <consortium name="RefSeq"/>
        </authorList>
    </citation>
    <scope>IDENTIFICATION</scope>
    <source>
        <tissue evidence="12">Blood</tissue>
    </source>
</reference>
<gene>
    <name evidence="12" type="primary">PLP2</name>
</gene>
<protein>
    <recommendedName>
        <fullName evidence="6">Proteolipid protein 2</fullName>
    </recommendedName>
</protein>
<dbReference type="RefSeq" id="XP_034289978.1">
    <property type="nucleotide sequence ID" value="XM_034434087.2"/>
</dbReference>
<evidence type="ECO:0000259" key="10">
    <source>
        <dbReference type="PROSITE" id="PS51225"/>
    </source>
</evidence>
<dbReference type="PANTHER" id="PTHR22776">
    <property type="entry name" value="MARVEL-CONTAINING POTENTIAL LIPID RAFT-ASSOCIATED PROTEIN"/>
    <property type="match status" value="1"/>
</dbReference>
<organism evidence="11 12">
    <name type="scientific">Pantherophis guttatus</name>
    <name type="common">Corn snake</name>
    <name type="synonym">Elaphe guttata</name>
    <dbReference type="NCBI Taxonomy" id="94885"/>
    <lineage>
        <taxon>Eukaryota</taxon>
        <taxon>Metazoa</taxon>
        <taxon>Chordata</taxon>
        <taxon>Craniata</taxon>
        <taxon>Vertebrata</taxon>
        <taxon>Euteleostomi</taxon>
        <taxon>Lepidosauria</taxon>
        <taxon>Squamata</taxon>
        <taxon>Bifurcata</taxon>
        <taxon>Unidentata</taxon>
        <taxon>Episquamata</taxon>
        <taxon>Toxicofera</taxon>
        <taxon>Serpentes</taxon>
        <taxon>Colubroidea</taxon>
        <taxon>Colubridae</taxon>
        <taxon>Colubrinae</taxon>
        <taxon>Pantherophis</taxon>
    </lineage>
</organism>
<dbReference type="KEGG" id="pgut:117675451"/>
<proteinExistence type="predicted"/>
<name>A0A6P9D290_PANGU</name>
<feature type="transmembrane region" description="Helical" evidence="9">
    <location>
        <begin position="25"/>
        <end position="47"/>
    </location>
</feature>
<feature type="domain" description="MARVEL" evidence="10">
    <location>
        <begin position="18"/>
        <end position="137"/>
    </location>
</feature>
<feature type="transmembrane region" description="Helical" evidence="9">
    <location>
        <begin position="110"/>
        <end position="130"/>
    </location>
</feature>